<comment type="caution">
    <text evidence="1">The sequence shown here is derived from an EMBL/GenBank/DDBJ whole genome shotgun (WGS) entry which is preliminary data.</text>
</comment>
<dbReference type="OrthoDB" id="6592289at2759"/>
<dbReference type="Proteomes" id="UP000466442">
    <property type="component" value="Unassembled WGS sequence"/>
</dbReference>
<accession>A0A8S9XIE8</accession>
<dbReference type="SUPFAM" id="SSF50978">
    <property type="entry name" value="WD40 repeat-like"/>
    <property type="match status" value="1"/>
</dbReference>
<sequence>MSIEARPEVFQIVADESNVYFVTRDEVTYFLKYEEKTQSAVPQLSVPGLKKIILGHELVVALPSPGDVTLKRIWVYKKGFYSRPLGTRTITGYSVVSLCPPHYVVYSEDMQVSVWDPVTKRTVSHFGTGAMVTFLRPAFSSFLLVFMGTSLHLWDWKTGERLYRLYSGLEWTGNYGNLLWANASSILSGGVDHQLEMISFM</sequence>
<dbReference type="EMBL" id="WIXP02000007">
    <property type="protein sequence ID" value="KAF6208324.1"/>
    <property type="molecule type" value="Genomic_DNA"/>
</dbReference>
<protein>
    <submittedName>
        <fullName evidence="1">Uncharacterized protein</fullName>
    </submittedName>
</protein>
<name>A0A8S9XIE8_APOLU</name>
<evidence type="ECO:0000313" key="1">
    <source>
        <dbReference type="EMBL" id="KAF6208324.1"/>
    </source>
</evidence>
<dbReference type="Gene3D" id="2.130.10.10">
    <property type="entry name" value="YVTN repeat-like/Quinoprotein amine dehydrogenase"/>
    <property type="match status" value="1"/>
</dbReference>
<organism evidence="1 2">
    <name type="scientific">Apolygus lucorum</name>
    <name type="common">Small green plant bug</name>
    <name type="synonym">Lygocoris lucorum</name>
    <dbReference type="NCBI Taxonomy" id="248454"/>
    <lineage>
        <taxon>Eukaryota</taxon>
        <taxon>Metazoa</taxon>
        <taxon>Ecdysozoa</taxon>
        <taxon>Arthropoda</taxon>
        <taxon>Hexapoda</taxon>
        <taxon>Insecta</taxon>
        <taxon>Pterygota</taxon>
        <taxon>Neoptera</taxon>
        <taxon>Paraneoptera</taxon>
        <taxon>Hemiptera</taxon>
        <taxon>Heteroptera</taxon>
        <taxon>Panheteroptera</taxon>
        <taxon>Cimicomorpha</taxon>
        <taxon>Miridae</taxon>
        <taxon>Mirini</taxon>
        <taxon>Apolygus</taxon>
    </lineage>
</organism>
<reference evidence="1" key="1">
    <citation type="journal article" date="2021" name="Mol. Ecol. Resour.">
        <title>Apolygus lucorum genome provides insights into omnivorousness and mesophyll feeding.</title>
        <authorList>
            <person name="Liu Y."/>
            <person name="Liu H."/>
            <person name="Wang H."/>
            <person name="Huang T."/>
            <person name="Liu B."/>
            <person name="Yang B."/>
            <person name="Yin L."/>
            <person name="Li B."/>
            <person name="Zhang Y."/>
            <person name="Zhang S."/>
            <person name="Jiang F."/>
            <person name="Zhang X."/>
            <person name="Ren Y."/>
            <person name="Wang B."/>
            <person name="Wang S."/>
            <person name="Lu Y."/>
            <person name="Wu K."/>
            <person name="Fan W."/>
            <person name="Wang G."/>
        </authorList>
    </citation>
    <scope>NUCLEOTIDE SEQUENCE</scope>
    <source>
        <strain evidence="1">12Hb</strain>
    </source>
</reference>
<dbReference type="InterPro" id="IPR015943">
    <property type="entry name" value="WD40/YVTN_repeat-like_dom_sf"/>
</dbReference>
<gene>
    <name evidence="1" type="ORF">GE061_016778</name>
</gene>
<evidence type="ECO:0000313" key="2">
    <source>
        <dbReference type="Proteomes" id="UP000466442"/>
    </source>
</evidence>
<keyword evidence="2" id="KW-1185">Reference proteome</keyword>
<proteinExistence type="predicted"/>
<dbReference type="InterPro" id="IPR036322">
    <property type="entry name" value="WD40_repeat_dom_sf"/>
</dbReference>
<dbReference type="AlphaFoldDB" id="A0A8S9XIE8"/>